<reference evidence="3 4" key="1">
    <citation type="submission" date="2017-03" db="EMBL/GenBank/DDBJ databases">
        <authorList>
            <person name="Afonso C.L."/>
            <person name="Miller P.J."/>
            <person name="Scott M.A."/>
            <person name="Spackman E."/>
            <person name="Goraichik I."/>
            <person name="Dimitrov K.M."/>
            <person name="Suarez D.L."/>
            <person name="Swayne D.E."/>
        </authorList>
    </citation>
    <scope>NUCLEOTIDE SEQUENCE [LARGE SCALE GENOMIC DNA]</scope>
    <source>
        <strain evidence="3">PRJEB14757</strain>
    </source>
</reference>
<gene>
    <name evidence="3" type="ORF">MTBBW1_300054</name>
</gene>
<dbReference type="PANTHER" id="PTHR30547:SF5">
    <property type="entry name" value="NUCLEASE YHCG-RELATED"/>
    <property type="match status" value="1"/>
</dbReference>
<dbReference type="Pfam" id="PF17761">
    <property type="entry name" value="DUF1016_N"/>
    <property type="match status" value="1"/>
</dbReference>
<dbReference type="Gene3D" id="3.40.1350.10">
    <property type="match status" value="1"/>
</dbReference>
<evidence type="ECO:0000259" key="1">
    <source>
        <dbReference type="Pfam" id="PF06250"/>
    </source>
</evidence>
<name>A0A1W1HFX8_9BACT</name>
<dbReference type="InterPro" id="IPR011856">
    <property type="entry name" value="tRNA_endonuc-like_dom_sf"/>
</dbReference>
<dbReference type="Pfam" id="PF06250">
    <property type="entry name" value="YhcG_C"/>
    <property type="match status" value="1"/>
</dbReference>
<dbReference type="InterPro" id="IPR041527">
    <property type="entry name" value="YhcG_N"/>
</dbReference>
<dbReference type="RefSeq" id="WP_080799976.1">
    <property type="nucleotide sequence ID" value="NZ_LT828541.1"/>
</dbReference>
<evidence type="ECO:0000313" key="4">
    <source>
        <dbReference type="Proteomes" id="UP000191931"/>
    </source>
</evidence>
<accession>A0A1W1HFX8</accession>
<protein>
    <recommendedName>
        <fullName evidence="5">Cytoplasmic protein</fullName>
    </recommendedName>
</protein>
<dbReference type="STRING" id="1246637.MTBBW1_300054"/>
<dbReference type="InterPro" id="IPR053148">
    <property type="entry name" value="PD-DEXK-like_domain"/>
</dbReference>
<dbReference type="InterPro" id="IPR009362">
    <property type="entry name" value="YhcG_C"/>
</dbReference>
<dbReference type="AlphaFoldDB" id="A0A1W1HFX8"/>
<feature type="domain" description="YhcG PDDEXK nuclease" evidence="1">
    <location>
        <begin position="176"/>
        <end position="325"/>
    </location>
</feature>
<proteinExistence type="predicted"/>
<organism evidence="3 4">
    <name type="scientific">Desulfamplus magnetovallimortis</name>
    <dbReference type="NCBI Taxonomy" id="1246637"/>
    <lineage>
        <taxon>Bacteria</taxon>
        <taxon>Pseudomonadati</taxon>
        <taxon>Thermodesulfobacteriota</taxon>
        <taxon>Desulfobacteria</taxon>
        <taxon>Desulfobacterales</taxon>
        <taxon>Desulfobacteraceae</taxon>
        <taxon>Desulfamplus</taxon>
    </lineage>
</organism>
<dbReference type="OrthoDB" id="9801263at2"/>
<dbReference type="Proteomes" id="UP000191931">
    <property type="component" value="Unassembled WGS sequence"/>
</dbReference>
<dbReference type="PANTHER" id="PTHR30547">
    <property type="entry name" value="UNCHARACTERIZED PROTEIN YHCG-RELATED"/>
    <property type="match status" value="1"/>
</dbReference>
<keyword evidence="4" id="KW-1185">Reference proteome</keyword>
<dbReference type="GO" id="GO:0003676">
    <property type="term" value="F:nucleic acid binding"/>
    <property type="evidence" value="ECO:0007669"/>
    <property type="project" value="InterPro"/>
</dbReference>
<evidence type="ECO:0000259" key="2">
    <source>
        <dbReference type="Pfam" id="PF17761"/>
    </source>
</evidence>
<evidence type="ECO:0000313" key="3">
    <source>
        <dbReference type="EMBL" id="SLM31323.1"/>
    </source>
</evidence>
<evidence type="ECO:0008006" key="5">
    <source>
        <dbReference type="Google" id="ProtNLM"/>
    </source>
</evidence>
<sequence>MKDEFKNGLTHQQSDHLLRDIKTLIDQGRRQAVAAVNSALTVTYWHVGRRINEEILKGERAEYGKKVVVSLAKELITHYGKSFEAKNLRRMMQFAEVFPDVEIVVPLARQLSWSHFLALIPLKSEDARLFYARTACEASWSKRELRKQIERKAFERSEIADTKLALAEANDLSGNFKDPYFLDFLGLKEGYLENELESALLKELELFILELGKGFAFVERQKRMIIDGEDFFLDLLFFHRKLKRLVAIDLKIDRFKAGFKGQMELYLNWLNKYERQEGEEAPIGLILCAEAGAEQVELLNMQKDNIMVAEYWTSLPPKKLLEEKLHNALIEIRERLAERKLLEKGGTHD</sequence>
<feature type="domain" description="YhcG N-terminal" evidence="2">
    <location>
        <begin position="20"/>
        <end position="156"/>
    </location>
</feature>
<dbReference type="EMBL" id="FWEV01000224">
    <property type="protein sequence ID" value="SLM31323.1"/>
    <property type="molecule type" value="Genomic_DNA"/>
</dbReference>